<sequence>MSATRFDAEARQGMAMISPPLIYALLMLAAPLLTILAYSFFKDDYLKVIHEFTLDNYRAVFSDPVFHKVMLRSVVVAMLVTLVTVVLAFPVAYFLSFMVKPDRKAMWLFLITIPFWTSYLIRVFLWKAILAENGVVNSIMTALPFVQESPFGNMLYNVQAMVITLAHAYAPFAILPIYVALEKIDRSLLEAGQDLGESKLMTFWRVTLPLAMPGVVAATLIVFIPTIGDYVTPELIGGGKTPMIANMVQANMLALDNRPMGSALAVTAMLIVAIVSVIFLFLNRRFLKVRQ</sequence>
<accession>A0A533I8Y0</accession>
<feature type="transmembrane region" description="Helical" evidence="8">
    <location>
        <begin position="158"/>
        <end position="181"/>
    </location>
</feature>
<dbReference type="CDD" id="cd06261">
    <property type="entry name" value="TM_PBP2"/>
    <property type="match status" value="1"/>
</dbReference>
<comment type="similarity">
    <text evidence="2">Belongs to the binding-protein-dependent transport system permease family. CysTW subfamily.</text>
</comment>
<comment type="subcellular location">
    <subcellularLocation>
        <location evidence="1 8">Cell membrane</location>
        <topology evidence="1 8">Multi-pass membrane protein</topology>
    </subcellularLocation>
</comment>
<dbReference type="Pfam" id="PF00528">
    <property type="entry name" value="BPD_transp_1"/>
    <property type="match status" value="1"/>
</dbReference>
<keyword evidence="7 8" id="KW-0472">Membrane</keyword>
<evidence type="ECO:0000313" key="11">
    <source>
        <dbReference type="Proteomes" id="UP000315344"/>
    </source>
</evidence>
<feature type="transmembrane region" description="Helical" evidence="8">
    <location>
        <begin position="202"/>
        <end position="224"/>
    </location>
</feature>
<evidence type="ECO:0000256" key="2">
    <source>
        <dbReference type="ARBA" id="ARBA00007069"/>
    </source>
</evidence>
<gene>
    <name evidence="10" type="ORF">DI616_02540</name>
</gene>
<feature type="domain" description="ABC transmembrane type-1" evidence="9">
    <location>
        <begin position="70"/>
        <end position="281"/>
    </location>
</feature>
<protein>
    <submittedName>
        <fullName evidence="10">ABC transporter permease</fullName>
    </submittedName>
</protein>
<comment type="caution">
    <text evidence="10">The sequence shown here is derived from an EMBL/GenBank/DDBJ whole genome shotgun (WGS) entry which is preliminary data.</text>
</comment>
<feature type="transmembrane region" description="Helical" evidence="8">
    <location>
        <begin position="262"/>
        <end position="282"/>
    </location>
</feature>
<dbReference type="GO" id="GO:0055085">
    <property type="term" value="P:transmembrane transport"/>
    <property type="evidence" value="ECO:0007669"/>
    <property type="project" value="InterPro"/>
</dbReference>
<feature type="transmembrane region" description="Helical" evidence="8">
    <location>
        <begin position="74"/>
        <end position="95"/>
    </location>
</feature>
<evidence type="ECO:0000256" key="3">
    <source>
        <dbReference type="ARBA" id="ARBA00022448"/>
    </source>
</evidence>
<evidence type="ECO:0000256" key="4">
    <source>
        <dbReference type="ARBA" id="ARBA00022475"/>
    </source>
</evidence>
<feature type="transmembrane region" description="Helical" evidence="8">
    <location>
        <begin position="21"/>
        <end position="41"/>
    </location>
</feature>
<name>A0A533I8Y0_PARDE</name>
<evidence type="ECO:0000313" key="10">
    <source>
        <dbReference type="EMBL" id="TKW68009.1"/>
    </source>
</evidence>
<keyword evidence="6 8" id="KW-1133">Transmembrane helix</keyword>
<keyword evidence="5 8" id="KW-0812">Transmembrane</keyword>
<proteinExistence type="inferred from homology"/>
<organism evidence="10 11">
    <name type="scientific">Paracoccus denitrificans</name>
    <dbReference type="NCBI Taxonomy" id="266"/>
    <lineage>
        <taxon>Bacteria</taxon>
        <taxon>Pseudomonadati</taxon>
        <taxon>Pseudomonadota</taxon>
        <taxon>Alphaproteobacteria</taxon>
        <taxon>Rhodobacterales</taxon>
        <taxon>Paracoccaceae</taxon>
        <taxon>Paracoccus</taxon>
    </lineage>
</organism>
<evidence type="ECO:0000256" key="7">
    <source>
        <dbReference type="ARBA" id="ARBA00023136"/>
    </source>
</evidence>
<dbReference type="PROSITE" id="PS50928">
    <property type="entry name" value="ABC_TM1"/>
    <property type="match status" value="1"/>
</dbReference>
<dbReference type="SUPFAM" id="SSF161098">
    <property type="entry name" value="MetI-like"/>
    <property type="match status" value="1"/>
</dbReference>
<dbReference type="PANTHER" id="PTHR42929:SF1">
    <property type="entry name" value="INNER MEMBRANE ABC TRANSPORTER PERMEASE PROTEIN YDCU-RELATED"/>
    <property type="match status" value="1"/>
</dbReference>
<keyword evidence="4" id="KW-1003">Cell membrane</keyword>
<dbReference type="InterPro" id="IPR035906">
    <property type="entry name" value="MetI-like_sf"/>
</dbReference>
<evidence type="ECO:0000259" key="9">
    <source>
        <dbReference type="PROSITE" id="PS50928"/>
    </source>
</evidence>
<dbReference type="AlphaFoldDB" id="A0A533I8Y0"/>
<evidence type="ECO:0000256" key="6">
    <source>
        <dbReference type="ARBA" id="ARBA00022989"/>
    </source>
</evidence>
<dbReference type="EMBL" id="VAFL01000002">
    <property type="protein sequence ID" value="TKW68009.1"/>
    <property type="molecule type" value="Genomic_DNA"/>
</dbReference>
<keyword evidence="3 8" id="KW-0813">Transport</keyword>
<evidence type="ECO:0000256" key="1">
    <source>
        <dbReference type="ARBA" id="ARBA00004651"/>
    </source>
</evidence>
<dbReference type="Gene3D" id="1.10.3720.10">
    <property type="entry name" value="MetI-like"/>
    <property type="match status" value="1"/>
</dbReference>
<evidence type="ECO:0000256" key="8">
    <source>
        <dbReference type="RuleBase" id="RU363032"/>
    </source>
</evidence>
<dbReference type="Proteomes" id="UP000315344">
    <property type="component" value="Unassembled WGS sequence"/>
</dbReference>
<dbReference type="InterPro" id="IPR000515">
    <property type="entry name" value="MetI-like"/>
</dbReference>
<dbReference type="GO" id="GO:0005886">
    <property type="term" value="C:plasma membrane"/>
    <property type="evidence" value="ECO:0007669"/>
    <property type="project" value="UniProtKB-SubCell"/>
</dbReference>
<feature type="transmembrane region" description="Helical" evidence="8">
    <location>
        <begin position="107"/>
        <end position="125"/>
    </location>
</feature>
<reference evidence="10 11" key="1">
    <citation type="journal article" date="2017" name="Nat. Commun.">
        <title>In situ click chemistry generation of cyclooxygenase-2 inhibitors.</title>
        <authorList>
            <person name="Bhardwaj A."/>
            <person name="Kaur J."/>
            <person name="Wuest M."/>
            <person name="Wuest F."/>
        </authorList>
    </citation>
    <scope>NUCLEOTIDE SEQUENCE [LARGE SCALE GENOMIC DNA]</scope>
    <source>
        <strain evidence="10">S2_012_000_R3_94</strain>
    </source>
</reference>
<dbReference type="PANTHER" id="PTHR42929">
    <property type="entry name" value="INNER MEMBRANE ABC TRANSPORTER PERMEASE PROTEIN YDCU-RELATED-RELATED"/>
    <property type="match status" value="1"/>
</dbReference>
<evidence type="ECO:0000256" key="5">
    <source>
        <dbReference type="ARBA" id="ARBA00022692"/>
    </source>
</evidence>